<evidence type="ECO:0000313" key="2">
    <source>
        <dbReference type="Proteomes" id="UP000772434"/>
    </source>
</evidence>
<proteinExistence type="predicted"/>
<evidence type="ECO:0000313" key="1">
    <source>
        <dbReference type="EMBL" id="KAF9067479.1"/>
    </source>
</evidence>
<organism evidence="1 2">
    <name type="scientific">Rhodocollybia butyracea</name>
    <dbReference type="NCBI Taxonomy" id="206335"/>
    <lineage>
        <taxon>Eukaryota</taxon>
        <taxon>Fungi</taxon>
        <taxon>Dikarya</taxon>
        <taxon>Basidiomycota</taxon>
        <taxon>Agaricomycotina</taxon>
        <taxon>Agaricomycetes</taxon>
        <taxon>Agaricomycetidae</taxon>
        <taxon>Agaricales</taxon>
        <taxon>Marasmiineae</taxon>
        <taxon>Omphalotaceae</taxon>
        <taxon>Rhodocollybia</taxon>
    </lineage>
</organism>
<dbReference type="OrthoDB" id="3365698at2759"/>
<keyword evidence="2" id="KW-1185">Reference proteome</keyword>
<protein>
    <recommendedName>
        <fullName evidence="3">F-box domain-containing protein</fullName>
    </recommendedName>
</protein>
<comment type="caution">
    <text evidence="1">The sequence shown here is derived from an EMBL/GenBank/DDBJ whole genome shotgun (WGS) entry which is preliminary data.</text>
</comment>
<dbReference type="EMBL" id="JADNRY010000073">
    <property type="protein sequence ID" value="KAF9067479.1"/>
    <property type="molecule type" value="Genomic_DNA"/>
</dbReference>
<name>A0A9P5PQD9_9AGAR</name>
<dbReference type="Gene3D" id="3.80.10.10">
    <property type="entry name" value="Ribonuclease Inhibitor"/>
    <property type="match status" value="1"/>
</dbReference>
<sequence length="529" mass="60192">MAQYLSLPRLEGPISLTLNEIATIKARISEAQEQLNTLENPMNKDGAVNLDSTSLKDRKNAEIASLQNILSPIRRMPPEIVSEIFMIYCSMYHRNYGGLHQATRTRIILTSVCAAWRNAAVATPELWSELKVYREGYRRTNPADSDIVTQWLSRSGDLPLHLNISLRMGYMGNISEAFLAFSHRIHSLEVCLPMKHFEPFLHLPKSSFPSLEKLILDFRHRDPFYFSEELESQYPSGIEIFSDSHQLKYVKFDEDGFSSVLENIKLPQDTVTSLMVSATYCYRSQFPSVYFDTVRSMNQLVHCTIDFPAQRFELSDTRQPIILPFLQSLTLSTGWDVDTGYDAAFFRCLYAPLLKDLHLVHESLNHMELVKELKRFHARSAVSLSSLHLSSFYGDAISGKDIIPLVAVFPSIHTLRVDQTSTRLDIRPLLVALVYNPNHPGPLHLPNLEELNLDVPEVEVGEVCNLIQSYWRPIDKDNAGANPSLPDVEDGTSRLRKAKFLASDRQVDVDRLTKLAHESALHGIQFEFE</sequence>
<gene>
    <name evidence="1" type="ORF">BDP27DRAFT_1267445</name>
</gene>
<dbReference type="InterPro" id="IPR032675">
    <property type="entry name" value="LRR_dom_sf"/>
</dbReference>
<evidence type="ECO:0008006" key="3">
    <source>
        <dbReference type="Google" id="ProtNLM"/>
    </source>
</evidence>
<accession>A0A9P5PQD9</accession>
<dbReference type="AlphaFoldDB" id="A0A9P5PQD9"/>
<dbReference type="Proteomes" id="UP000772434">
    <property type="component" value="Unassembled WGS sequence"/>
</dbReference>
<reference evidence="1" key="1">
    <citation type="submission" date="2020-11" db="EMBL/GenBank/DDBJ databases">
        <authorList>
            <consortium name="DOE Joint Genome Institute"/>
            <person name="Ahrendt S."/>
            <person name="Riley R."/>
            <person name="Andreopoulos W."/>
            <person name="Labutti K."/>
            <person name="Pangilinan J."/>
            <person name="Ruiz-Duenas F.J."/>
            <person name="Barrasa J.M."/>
            <person name="Sanchez-Garcia M."/>
            <person name="Camarero S."/>
            <person name="Miyauchi S."/>
            <person name="Serrano A."/>
            <person name="Linde D."/>
            <person name="Babiker R."/>
            <person name="Drula E."/>
            <person name="Ayuso-Fernandez I."/>
            <person name="Pacheco R."/>
            <person name="Padilla G."/>
            <person name="Ferreira P."/>
            <person name="Barriuso J."/>
            <person name="Kellner H."/>
            <person name="Castanera R."/>
            <person name="Alfaro M."/>
            <person name="Ramirez L."/>
            <person name="Pisabarro A.G."/>
            <person name="Kuo A."/>
            <person name="Tritt A."/>
            <person name="Lipzen A."/>
            <person name="He G."/>
            <person name="Yan M."/>
            <person name="Ng V."/>
            <person name="Cullen D."/>
            <person name="Martin F."/>
            <person name="Rosso M.-N."/>
            <person name="Henrissat B."/>
            <person name="Hibbett D."/>
            <person name="Martinez A.T."/>
            <person name="Grigoriev I.V."/>
        </authorList>
    </citation>
    <scope>NUCLEOTIDE SEQUENCE</scope>
    <source>
        <strain evidence="1">AH 40177</strain>
    </source>
</reference>